<comment type="caution">
    <text evidence="3">The sequence shown here is derived from an EMBL/GenBank/DDBJ whole genome shotgun (WGS) entry which is preliminary data.</text>
</comment>
<dbReference type="PANTHER" id="PTHR10648">
    <property type="entry name" value="SERINE/THREONINE-PROTEIN PHOSPHATASE PP2A 65 KDA REGULATORY SUBUNIT"/>
    <property type="match status" value="1"/>
</dbReference>
<dbReference type="GO" id="GO:0005634">
    <property type="term" value="C:nucleus"/>
    <property type="evidence" value="ECO:0007669"/>
    <property type="project" value="TreeGrafter"/>
</dbReference>
<dbReference type="GO" id="GO:0005829">
    <property type="term" value="C:cytosol"/>
    <property type="evidence" value="ECO:0007669"/>
    <property type="project" value="TreeGrafter"/>
</dbReference>
<name>A0A813HIR5_POLGL</name>
<gene>
    <name evidence="3" type="ORF">PGLA1383_LOCUS53246</name>
</gene>
<dbReference type="InterPro" id="IPR016024">
    <property type="entry name" value="ARM-type_fold"/>
</dbReference>
<dbReference type="Pfam" id="PF02985">
    <property type="entry name" value="HEAT"/>
    <property type="match status" value="1"/>
</dbReference>
<dbReference type="InterPro" id="IPR011989">
    <property type="entry name" value="ARM-like"/>
</dbReference>
<sequence length="329" mass="36690">MRGRLKELARRAQRGSDVLLKSLLRRWEGSRIGPKTTMSDAKEGGMKQLALRTPGAADAGPGSALVVGSLQLPRRRSRGLICRADERVEEVKVEVDLDAPEEPEDEVVLALGDEFHDVRLNIVSHAGLICEVLSVDGLVHSLLHTVQNLIMDNHWRIRQSVVEQVPKLSKLFGMEMFQAKLETIFLSSLRDSVHSVRQAAIQHLAEIADTFGADWTVTHLLPKLVDQYSASVGYANRVTTLHVLPQVSGVMTPELINQYIVPLLIKATKDSVPNVRFCACRTIMWMMEHHNLGSQTIGTVIKPCLLELEHDSDIDVQYYAQRALLLCNN</sequence>
<dbReference type="GO" id="GO:0019888">
    <property type="term" value="F:protein phosphatase regulator activity"/>
    <property type="evidence" value="ECO:0007669"/>
    <property type="project" value="TreeGrafter"/>
</dbReference>
<organism evidence="3 4">
    <name type="scientific">Polarella glacialis</name>
    <name type="common">Dinoflagellate</name>
    <dbReference type="NCBI Taxonomy" id="89957"/>
    <lineage>
        <taxon>Eukaryota</taxon>
        <taxon>Sar</taxon>
        <taxon>Alveolata</taxon>
        <taxon>Dinophyceae</taxon>
        <taxon>Suessiales</taxon>
        <taxon>Suessiaceae</taxon>
        <taxon>Polarella</taxon>
    </lineage>
</organism>
<feature type="repeat" description="HEAT" evidence="2">
    <location>
        <begin position="142"/>
        <end position="180"/>
    </location>
</feature>
<dbReference type="InterPro" id="IPR000357">
    <property type="entry name" value="HEAT"/>
</dbReference>
<evidence type="ECO:0000313" key="3">
    <source>
        <dbReference type="EMBL" id="CAE8637947.1"/>
    </source>
</evidence>
<dbReference type="Proteomes" id="UP000654075">
    <property type="component" value="Unassembled WGS sequence"/>
</dbReference>
<reference evidence="3" key="1">
    <citation type="submission" date="2021-02" db="EMBL/GenBank/DDBJ databases">
        <authorList>
            <person name="Dougan E. K."/>
            <person name="Rhodes N."/>
            <person name="Thang M."/>
            <person name="Chan C."/>
        </authorList>
    </citation>
    <scope>NUCLEOTIDE SEQUENCE</scope>
</reference>
<dbReference type="PROSITE" id="PS50077">
    <property type="entry name" value="HEAT_REPEAT"/>
    <property type="match status" value="2"/>
</dbReference>
<dbReference type="InterPro" id="IPR051023">
    <property type="entry name" value="PP2A_Regulatory_Subunit_A"/>
</dbReference>
<feature type="repeat" description="HEAT" evidence="2">
    <location>
        <begin position="181"/>
        <end position="219"/>
    </location>
</feature>
<keyword evidence="1" id="KW-0677">Repeat</keyword>
<dbReference type="AlphaFoldDB" id="A0A813HIR5"/>
<dbReference type="OrthoDB" id="340346at2759"/>
<dbReference type="InterPro" id="IPR021133">
    <property type="entry name" value="HEAT_type_2"/>
</dbReference>
<keyword evidence="4" id="KW-1185">Reference proteome</keyword>
<accession>A0A813HIR5</accession>
<evidence type="ECO:0000256" key="1">
    <source>
        <dbReference type="ARBA" id="ARBA00022737"/>
    </source>
</evidence>
<proteinExistence type="predicted"/>
<dbReference type="OMA" id="IWMLESH"/>
<dbReference type="SUPFAM" id="SSF48371">
    <property type="entry name" value="ARM repeat"/>
    <property type="match status" value="1"/>
</dbReference>
<dbReference type="PANTHER" id="PTHR10648:SF4">
    <property type="entry name" value="PROTEIN PHOSPHATASE 2 (FORMERLY 2A), REGULATORY SUBUNIT A, BETA ISOFORM-RELATED"/>
    <property type="match status" value="1"/>
</dbReference>
<dbReference type="EMBL" id="CAJNNV010031815">
    <property type="protein sequence ID" value="CAE8637947.1"/>
    <property type="molecule type" value="Genomic_DNA"/>
</dbReference>
<protein>
    <submittedName>
        <fullName evidence="3">Uncharacterized protein</fullName>
    </submittedName>
</protein>
<evidence type="ECO:0000313" key="4">
    <source>
        <dbReference type="Proteomes" id="UP000654075"/>
    </source>
</evidence>
<evidence type="ECO:0000256" key="2">
    <source>
        <dbReference type="PROSITE-ProRule" id="PRU00103"/>
    </source>
</evidence>
<dbReference type="GO" id="GO:0000159">
    <property type="term" value="C:protein phosphatase type 2A complex"/>
    <property type="evidence" value="ECO:0007669"/>
    <property type="project" value="TreeGrafter"/>
</dbReference>
<dbReference type="Gene3D" id="1.25.10.10">
    <property type="entry name" value="Leucine-rich Repeat Variant"/>
    <property type="match status" value="1"/>
</dbReference>